<gene>
    <name evidence="1" type="ORF">DFR30_1986</name>
</gene>
<keyword evidence="2" id="KW-1185">Reference proteome</keyword>
<organism evidence="1 2">
    <name type="scientific">Thiogranum longum</name>
    <dbReference type="NCBI Taxonomy" id="1537524"/>
    <lineage>
        <taxon>Bacteria</taxon>
        <taxon>Pseudomonadati</taxon>
        <taxon>Pseudomonadota</taxon>
        <taxon>Gammaproteobacteria</taxon>
        <taxon>Chromatiales</taxon>
        <taxon>Ectothiorhodospiraceae</taxon>
        <taxon>Thiogranum</taxon>
    </lineage>
</organism>
<dbReference type="Proteomes" id="UP000295707">
    <property type="component" value="Unassembled WGS sequence"/>
</dbReference>
<evidence type="ECO:0000313" key="2">
    <source>
        <dbReference type="Proteomes" id="UP000295707"/>
    </source>
</evidence>
<evidence type="ECO:0000313" key="1">
    <source>
        <dbReference type="EMBL" id="TCK18702.1"/>
    </source>
</evidence>
<protein>
    <submittedName>
        <fullName evidence="1">Uncharacterized protein</fullName>
    </submittedName>
</protein>
<accession>A0A4R1HN70</accession>
<comment type="caution">
    <text evidence="1">The sequence shown here is derived from an EMBL/GenBank/DDBJ whole genome shotgun (WGS) entry which is preliminary data.</text>
</comment>
<dbReference type="EMBL" id="SMFX01000001">
    <property type="protein sequence ID" value="TCK18702.1"/>
    <property type="molecule type" value="Genomic_DNA"/>
</dbReference>
<name>A0A4R1HN70_9GAMM</name>
<reference evidence="1 2" key="1">
    <citation type="submission" date="2019-03" db="EMBL/GenBank/DDBJ databases">
        <title>Genomic Encyclopedia of Type Strains, Phase IV (KMG-IV): sequencing the most valuable type-strain genomes for metagenomic binning, comparative biology and taxonomic classification.</title>
        <authorList>
            <person name="Goeker M."/>
        </authorList>
    </citation>
    <scope>NUCLEOTIDE SEQUENCE [LARGE SCALE GENOMIC DNA]</scope>
    <source>
        <strain evidence="1 2">DSM 19610</strain>
    </source>
</reference>
<sequence>MREDFVEAGEVGPGFWYKGGEACDKVQGLEDHMGSAITPGGLEGVADLAGYRPLKKKKDNA</sequence>
<proteinExistence type="predicted"/>
<dbReference type="AlphaFoldDB" id="A0A4R1HN70"/>